<sequence length="66" mass="7444">MGEGAPSQIIDCAVITIIQSIALLLFCTLFDSMLKRLKTVCLHSTMGRYLKRKSIRGLPLRRHQLS</sequence>
<name>A0A2K2BWI1_POPTR</name>
<protein>
    <submittedName>
        <fullName evidence="2">Uncharacterized protein</fullName>
    </submittedName>
</protein>
<keyword evidence="3" id="KW-1185">Reference proteome</keyword>
<dbReference type="AlphaFoldDB" id="A0A2K2BWI1"/>
<evidence type="ECO:0000313" key="2">
    <source>
        <dbReference type="EMBL" id="PNT54126.1"/>
    </source>
</evidence>
<keyword evidence="1" id="KW-0472">Membrane</keyword>
<dbReference type="EMBL" id="CM009290">
    <property type="protein sequence ID" value="PNT54126.1"/>
    <property type="molecule type" value="Genomic_DNA"/>
</dbReference>
<evidence type="ECO:0000256" key="1">
    <source>
        <dbReference type="SAM" id="Phobius"/>
    </source>
</evidence>
<dbReference type="Proteomes" id="UP000006729">
    <property type="component" value="Chromosome 1"/>
</dbReference>
<organism evidence="2 3">
    <name type="scientific">Populus trichocarpa</name>
    <name type="common">Western balsam poplar</name>
    <name type="synonym">Populus balsamifera subsp. trichocarpa</name>
    <dbReference type="NCBI Taxonomy" id="3694"/>
    <lineage>
        <taxon>Eukaryota</taxon>
        <taxon>Viridiplantae</taxon>
        <taxon>Streptophyta</taxon>
        <taxon>Embryophyta</taxon>
        <taxon>Tracheophyta</taxon>
        <taxon>Spermatophyta</taxon>
        <taxon>Magnoliopsida</taxon>
        <taxon>eudicotyledons</taxon>
        <taxon>Gunneridae</taxon>
        <taxon>Pentapetalae</taxon>
        <taxon>rosids</taxon>
        <taxon>fabids</taxon>
        <taxon>Malpighiales</taxon>
        <taxon>Salicaceae</taxon>
        <taxon>Saliceae</taxon>
        <taxon>Populus</taxon>
    </lineage>
</organism>
<keyword evidence="1" id="KW-1133">Transmembrane helix</keyword>
<reference evidence="2 3" key="1">
    <citation type="journal article" date="2006" name="Science">
        <title>The genome of black cottonwood, Populus trichocarpa (Torr. &amp; Gray).</title>
        <authorList>
            <person name="Tuskan G.A."/>
            <person name="Difazio S."/>
            <person name="Jansson S."/>
            <person name="Bohlmann J."/>
            <person name="Grigoriev I."/>
            <person name="Hellsten U."/>
            <person name="Putnam N."/>
            <person name="Ralph S."/>
            <person name="Rombauts S."/>
            <person name="Salamov A."/>
            <person name="Schein J."/>
            <person name="Sterck L."/>
            <person name="Aerts A."/>
            <person name="Bhalerao R.R."/>
            <person name="Bhalerao R.P."/>
            <person name="Blaudez D."/>
            <person name="Boerjan W."/>
            <person name="Brun A."/>
            <person name="Brunner A."/>
            <person name="Busov V."/>
            <person name="Campbell M."/>
            <person name="Carlson J."/>
            <person name="Chalot M."/>
            <person name="Chapman J."/>
            <person name="Chen G.L."/>
            <person name="Cooper D."/>
            <person name="Coutinho P.M."/>
            <person name="Couturier J."/>
            <person name="Covert S."/>
            <person name="Cronk Q."/>
            <person name="Cunningham R."/>
            <person name="Davis J."/>
            <person name="Degroeve S."/>
            <person name="Dejardin A."/>
            <person name="Depamphilis C."/>
            <person name="Detter J."/>
            <person name="Dirks B."/>
            <person name="Dubchak I."/>
            <person name="Duplessis S."/>
            <person name="Ehlting J."/>
            <person name="Ellis B."/>
            <person name="Gendler K."/>
            <person name="Goodstein D."/>
            <person name="Gribskov M."/>
            <person name="Grimwood J."/>
            <person name="Groover A."/>
            <person name="Gunter L."/>
            <person name="Hamberger B."/>
            <person name="Heinze B."/>
            <person name="Helariutta Y."/>
            <person name="Henrissat B."/>
            <person name="Holligan D."/>
            <person name="Holt R."/>
            <person name="Huang W."/>
            <person name="Islam-Faridi N."/>
            <person name="Jones S."/>
            <person name="Jones-Rhoades M."/>
            <person name="Jorgensen R."/>
            <person name="Joshi C."/>
            <person name="Kangasjarvi J."/>
            <person name="Karlsson J."/>
            <person name="Kelleher C."/>
            <person name="Kirkpatrick R."/>
            <person name="Kirst M."/>
            <person name="Kohler A."/>
            <person name="Kalluri U."/>
            <person name="Larimer F."/>
            <person name="Leebens-Mack J."/>
            <person name="Leple J.C."/>
            <person name="Locascio P."/>
            <person name="Lou Y."/>
            <person name="Lucas S."/>
            <person name="Martin F."/>
            <person name="Montanini B."/>
            <person name="Napoli C."/>
            <person name="Nelson D.R."/>
            <person name="Nelson C."/>
            <person name="Nieminen K."/>
            <person name="Nilsson O."/>
            <person name="Pereda V."/>
            <person name="Peter G."/>
            <person name="Philippe R."/>
            <person name="Pilate G."/>
            <person name="Poliakov A."/>
            <person name="Razumovskaya J."/>
            <person name="Richardson P."/>
            <person name="Rinaldi C."/>
            <person name="Ritland K."/>
            <person name="Rouze P."/>
            <person name="Ryaboy D."/>
            <person name="Schmutz J."/>
            <person name="Schrader J."/>
            <person name="Segerman B."/>
            <person name="Shin H."/>
            <person name="Siddiqui A."/>
            <person name="Sterky F."/>
            <person name="Terry A."/>
            <person name="Tsai C.J."/>
            <person name="Uberbacher E."/>
            <person name="Unneberg P."/>
            <person name="Vahala J."/>
            <person name="Wall K."/>
            <person name="Wessler S."/>
            <person name="Yang G."/>
            <person name="Yin T."/>
            <person name="Douglas C."/>
            <person name="Marra M."/>
            <person name="Sandberg G."/>
            <person name="Van de Peer Y."/>
            <person name="Rokhsar D."/>
        </authorList>
    </citation>
    <scope>NUCLEOTIDE SEQUENCE [LARGE SCALE GENOMIC DNA]</scope>
    <source>
        <strain evidence="3">cv. Nisqually</strain>
    </source>
</reference>
<feature type="transmembrane region" description="Helical" evidence="1">
    <location>
        <begin position="6"/>
        <end position="30"/>
    </location>
</feature>
<dbReference type="InParanoid" id="A0A2K2BWI1"/>
<evidence type="ECO:0000313" key="3">
    <source>
        <dbReference type="Proteomes" id="UP000006729"/>
    </source>
</evidence>
<keyword evidence="1" id="KW-0812">Transmembrane</keyword>
<proteinExistence type="predicted"/>
<gene>
    <name evidence="2" type="ORF">POPTR_001G122500</name>
</gene>
<accession>A0A2K2BWI1</accession>